<dbReference type="PANTHER" id="PTHR43442">
    <property type="entry name" value="GLUCONOKINASE-RELATED"/>
    <property type="match status" value="1"/>
</dbReference>
<evidence type="ECO:0000313" key="12">
    <source>
        <dbReference type="Proteomes" id="UP000522313"/>
    </source>
</evidence>
<dbReference type="PANTHER" id="PTHR43442:SF3">
    <property type="entry name" value="GLUCONOKINASE-RELATED"/>
    <property type="match status" value="1"/>
</dbReference>
<comment type="similarity">
    <text evidence="2 10">Belongs to the gluconokinase GntK/GntV family.</text>
</comment>
<evidence type="ECO:0000256" key="3">
    <source>
        <dbReference type="ARBA" id="ARBA00012054"/>
    </source>
</evidence>
<evidence type="ECO:0000256" key="10">
    <source>
        <dbReference type="RuleBase" id="RU363066"/>
    </source>
</evidence>
<evidence type="ECO:0000313" key="11">
    <source>
        <dbReference type="EMBL" id="MBB6506461.1"/>
    </source>
</evidence>
<reference evidence="11 12" key="2">
    <citation type="submission" date="2020-08" db="EMBL/GenBank/DDBJ databases">
        <authorList>
            <person name="Partida-Martinez L."/>
            <person name="Huntemann M."/>
            <person name="Clum A."/>
            <person name="Wang J."/>
            <person name="Palaniappan K."/>
            <person name="Ritter S."/>
            <person name="Chen I.-M."/>
            <person name="Stamatis D."/>
            <person name="Reddy T."/>
            <person name="O'Malley R."/>
            <person name="Daum C."/>
            <person name="Shapiro N."/>
            <person name="Ivanova N."/>
            <person name="Kyrpides N."/>
            <person name="Woyke T."/>
        </authorList>
    </citation>
    <scope>NUCLEOTIDE SEQUENCE [LARGE SCALE GENOMIC DNA]</scope>
    <source>
        <strain evidence="11 12">AS3.13</strain>
    </source>
</reference>
<dbReference type="GO" id="GO:0046316">
    <property type="term" value="F:gluconokinase activity"/>
    <property type="evidence" value="ECO:0007669"/>
    <property type="project" value="UniProtKB-EC"/>
</dbReference>
<evidence type="ECO:0000256" key="1">
    <source>
        <dbReference type="ARBA" id="ARBA00004761"/>
    </source>
</evidence>
<gene>
    <name evidence="11" type="ORF">F4693_003464</name>
</gene>
<comment type="caution">
    <text evidence="11">The sequence shown here is derived from an EMBL/GenBank/DDBJ whole genome shotgun (WGS) entry which is preliminary data.</text>
</comment>
<comment type="pathway">
    <text evidence="1">Carbohydrate acid metabolism.</text>
</comment>
<evidence type="ECO:0000256" key="4">
    <source>
        <dbReference type="ARBA" id="ARBA00022679"/>
    </source>
</evidence>
<dbReference type="RefSeq" id="WP_260396722.1">
    <property type="nucleotide sequence ID" value="NZ_JACHBT010000023.1"/>
</dbReference>
<evidence type="ECO:0000256" key="8">
    <source>
        <dbReference type="ARBA" id="ARBA00023064"/>
    </source>
</evidence>
<dbReference type="InterPro" id="IPR027417">
    <property type="entry name" value="P-loop_NTPase"/>
</dbReference>
<dbReference type="NCBIfam" id="TIGR01313">
    <property type="entry name" value="therm_gnt_kin"/>
    <property type="match status" value="1"/>
</dbReference>
<proteinExistence type="inferred from homology"/>
<evidence type="ECO:0000256" key="5">
    <source>
        <dbReference type="ARBA" id="ARBA00022741"/>
    </source>
</evidence>
<dbReference type="Proteomes" id="UP000522313">
    <property type="component" value="Unassembled WGS sequence"/>
</dbReference>
<comment type="catalytic activity">
    <reaction evidence="9 10">
        <text>D-gluconate + ATP = 6-phospho-D-gluconate + ADP + H(+)</text>
        <dbReference type="Rhea" id="RHEA:19433"/>
        <dbReference type="ChEBI" id="CHEBI:15378"/>
        <dbReference type="ChEBI" id="CHEBI:18391"/>
        <dbReference type="ChEBI" id="CHEBI:30616"/>
        <dbReference type="ChEBI" id="CHEBI:58759"/>
        <dbReference type="ChEBI" id="CHEBI:456216"/>
        <dbReference type="EC" id="2.7.1.12"/>
    </reaction>
</comment>
<reference evidence="11 12" key="1">
    <citation type="submission" date="2020-08" db="EMBL/GenBank/DDBJ databases">
        <title>The Agave Microbiome: Exploring the role of microbial communities in plant adaptations to desert environments.</title>
        <authorList>
            <person name="Partida-Martinez L.P."/>
        </authorList>
    </citation>
    <scope>NUCLEOTIDE SEQUENCE [LARGE SCALE GENOMIC DNA]</scope>
    <source>
        <strain evidence="11 12">AS3.13</strain>
    </source>
</reference>
<dbReference type="CDD" id="cd02021">
    <property type="entry name" value="GntK"/>
    <property type="match status" value="1"/>
</dbReference>
<dbReference type="EC" id="2.7.1.12" evidence="3 10"/>
<protein>
    <recommendedName>
        <fullName evidence="3 10">Gluconokinase</fullName>
        <ecNumber evidence="3 10">2.7.1.12</ecNumber>
    </recommendedName>
</protein>
<dbReference type="GO" id="GO:0005737">
    <property type="term" value="C:cytoplasm"/>
    <property type="evidence" value="ECO:0007669"/>
    <property type="project" value="TreeGrafter"/>
</dbReference>
<dbReference type="AlphaFoldDB" id="A0A7X0MPQ7"/>
<evidence type="ECO:0000256" key="9">
    <source>
        <dbReference type="ARBA" id="ARBA00048090"/>
    </source>
</evidence>
<evidence type="ECO:0000256" key="6">
    <source>
        <dbReference type="ARBA" id="ARBA00022777"/>
    </source>
</evidence>
<keyword evidence="7 10" id="KW-0067">ATP-binding</keyword>
<organism evidence="11 12">
    <name type="scientific">Sphingomonas endophytica</name>
    <dbReference type="NCBI Taxonomy" id="869719"/>
    <lineage>
        <taxon>Bacteria</taxon>
        <taxon>Pseudomonadati</taxon>
        <taxon>Pseudomonadota</taxon>
        <taxon>Alphaproteobacteria</taxon>
        <taxon>Sphingomonadales</taxon>
        <taxon>Sphingomonadaceae</taxon>
        <taxon>Sphingomonas</taxon>
    </lineage>
</organism>
<dbReference type="Pfam" id="PF13671">
    <property type="entry name" value="AAA_33"/>
    <property type="match status" value="1"/>
</dbReference>
<evidence type="ECO:0000256" key="7">
    <source>
        <dbReference type="ARBA" id="ARBA00022840"/>
    </source>
</evidence>
<dbReference type="InterPro" id="IPR006001">
    <property type="entry name" value="Therm_gnt_kin"/>
</dbReference>
<evidence type="ECO:0000256" key="2">
    <source>
        <dbReference type="ARBA" id="ARBA00008420"/>
    </source>
</evidence>
<dbReference type="Gene3D" id="3.40.50.300">
    <property type="entry name" value="P-loop containing nucleotide triphosphate hydrolases"/>
    <property type="match status" value="1"/>
</dbReference>
<accession>A0A7X0MPQ7</accession>
<dbReference type="SUPFAM" id="SSF52540">
    <property type="entry name" value="P-loop containing nucleoside triphosphate hydrolases"/>
    <property type="match status" value="1"/>
</dbReference>
<keyword evidence="5 10" id="KW-0547">Nucleotide-binding</keyword>
<dbReference type="GO" id="GO:0005524">
    <property type="term" value="F:ATP binding"/>
    <property type="evidence" value="ECO:0007669"/>
    <property type="project" value="UniProtKB-KW"/>
</dbReference>
<dbReference type="EMBL" id="JACHBT010000023">
    <property type="protein sequence ID" value="MBB6506461.1"/>
    <property type="molecule type" value="Genomic_DNA"/>
</dbReference>
<dbReference type="FunFam" id="3.40.50.300:FF:000522">
    <property type="entry name" value="Gluconokinase"/>
    <property type="match status" value="1"/>
</dbReference>
<keyword evidence="4 10" id="KW-0808">Transferase</keyword>
<name>A0A7X0MPQ7_9SPHN</name>
<keyword evidence="8" id="KW-0311">Gluconate utilization</keyword>
<sequence>MVVRAGETESAPLALVVMGVSGTGKSTLGALLAEHWQAPFLEGDTYHSAANVAKMEAGAPLTDEDRWPWLDRLGAALGEAARTGGVAVAACSALRHAYRARLEAAAGLPLRFAFLDTGRAEIARRMRARTGHYMPPTLLDSQLATLEPPGAAERALRLDAGHAPEALCRAVLAWVEKEQV</sequence>
<dbReference type="GO" id="GO:0019521">
    <property type="term" value="P:D-gluconate metabolic process"/>
    <property type="evidence" value="ECO:0007669"/>
    <property type="project" value="UniProtKB-KW"/>
</dbReference>
<keyword evidence="6 10" id="KW-0418">Kinase</keyword>